<proteinExistence type="predicted"/>
<dbReference type="EMBL" id="JXTB01000058">
    <property type="protein sequence ID" value="PON69035.1"/>
    <property type="molecule type" value="Genomic_DNA"/>
</dbReference>
<organism evidence="1 2">
    <name type="scientific">Parasponia andersonii</name>
    <name type="common">Sponia andersonii</name>
    <dbReference type="NCBI Taxonomy" id="3476"/>
    <lineage>
        <taxon>Eukaryota</taxon>
        <taxon>Viridiplantae</taxon>
        <taxon>Streptophyta</taxon>
        <taxon>Embryophyta</taxon>
        <taxon>Tracheophyta</taxon>
        <taxon>Spermatophyta</taxon>
        <taxon>Magnoliopsida</taxon>
        <taxon>eudicotyledons</taxon>
        <taxon>Gunneridae</taxon>
        <taxon>Pentapetalae</taxon>
        <taxon>rosids</taxon>
        <taxon>fabids</taxon>
        <taxon>Rosales</taxon>
        <taxon>Cannabaceae</taxon>
        <taxon>Parasponia</taxon>
    </lineage>
</organism>
<name>A0A2P5D6V9_PARAD</name>
<dbReference type="AlphaFoldDB" id="A0A2P5D6V9"/>
<protein>
    <submittedName>
        <fullName evidence="1">Uncharacterized protein</fullName>
    </submittedName>
</protein>
<reference evidence="2" key="1">
    <citation type="submission" date="2016-06" db="EMBL/GenBank/DDBJ databases">
        <title>Parallel loss of symbiosis genes in relatives of nitrogen-fixing non-legume Parasponia.</title>
        <authorList>
            <person name="Van Velzen R."/>
            <person name="Holmer R."/>
            <person name="Bu F."/>
            <person name="Rutten L."/>
            <person name="Van Zeijl A."/>
            <person name="Liu W."/>
            <person name="Santuari L."/>
            <person name="Cao Q."/>
            <person name="Sharma T."/>
            <person name="Shen D."/>
            <person name="Roswanjaya Y."/>
            <person name="Wardhani T."/>
            <person name="Kalhor M.S."/>
            <person name="Jansen J."/>
            <person name="Van den Hoogen J."/>
            <person name="Gungor B."/>
            <person name="Hartog M."/>
            <person name="Hontelez J."/>
            <person name="Verver J."/>
            <person name="Yang W.-C."/>
            <person name="Schijlen E."/>
            <person name="Repin R."/>
            <person name="Schilthuizen M."/>
            <person name="Schranz E."/>
            <person name="Heidstra R."/>
            <person name="Miyata K."/>
            <person name="Fedorova E."/>
            <person name="Kohlen W."/>
            <person name="Bisseling T."/>
            <person name="Smit S."/>
            <person name="Geurts R."/>
        </authorList>
    </citation>
    <scope>NUCLEOTIDE SEQUENCE [LARGE SCALE GENOMIC DNA]</scope>
    <source>
        <strain evidence="2">cv. WU1-14</strain>
    </source>
</reference>
<dbReference type="OrthoDB" id="10288627at2759"/>
<feature type="non-terminal residue" evidence="1">
    <location>
        <position position="1"/>
    </location>
</feature>
<keyword evidence="2" id="KW-1185">Reference proteome</keyword>
<comment type="caution">
    <text evidence="1">The sequence shown here is derived from an EMBL/GenBank/DDBJ whole genome shotgun (WGS) entry which is preliminary data.</text>
</comment>
<accession>A0A2P5D6V9</accession>
<evidence type="ECO:0000313" key="1">
    <source>
        <dbReference type="EMBL" id="PON69035.1"/>
    </source>
</evidence>
<sequence>GNDEDVDSLFGGLLQKIMRTTKEEKKTIAPMVIAKIIFKESGLSDLPNFELEHAGSFNCRTPPQSNLFPSRETSLALLKTPPVGTSPSSWLKDRFRLLRPGRSSRSFGIIPDKLLWEKSRIRIDFIELNE</sequence>
<gene>
    <name evidence="1" type="ORF">PanWU01x14_090600</name>
</gene>
<evidence type="ECO:0000313" key="2">
    <source>
        <dbReference type="Proteomes" id="UP000237105"/>
    </source>
</evidence>
<dbReference type="Proteomes" id="UP000237105">
    <property type="component" value="Unassembled WGS sequence"/>
</dbReference>